<dbReference type="GO" id="GO:0005829">
    <property type="term" value="C:cytosol"/>
    <property type="evidence" value="ECO:0007669"/>
    <property type="project" value="TreeGrafter"/>
</dbReference>
<protein>
    <recommendedName>
        <fullName evidence="1">[acyl-carrier-protein] S-malonyltransferase</fullName>
        <ecNumber evidence="1">2.3.1.39</ecNumber>
    </recommendedName>
</protein>
<accession>A0AAD2EZX0</accession>
<evidence type="ECO:0000256" key="1">
    <source>
        <dbReference type="ARBA" id="ARBA00013258"/>
    </source>
</evidence>
<dbReference type="NCBIfam" id="TIGR03131">
    <property type="entry name" value="malonate_mdcH"/>
    <property type="match status" value="1"/>
</dbReference>
<sequence length="330" mass="34202">MSILFMFPGQGSQRAGMLHALPGDPAVAQTLTEAGDMLGVNPLTLDTAEALRSTVAVQLCLLIAGVAVARTLARQDAGPDMVAGLSIGAWPAAVVAGVLEFSDVLRLVRLRGQLMEDAYPSGYGMVAIIGLAEPEVSGIVAQVNTTDTPAYVANVNAERQIVVAGNDAALAQVAERALAHGASKATRLCMAVPSHCPLLDAQAAELATAAANITVHAPQLTYVSSSRARALFRANLIVEDLAWNMARPVLWHDTLQHALERGARMAVEVPGGGALARLAQGVFADDAVLDAGSGLDAVLDAGSGLDAVLDAGSGLDAVRVRIRRQRRIDD</sequence>
<evidence type="ECO:0000259" key="5">
    <source>
        <dbReference type="SMART" id="SM00827"/>
    </source>
</evidence>
<evidence type="ECO:0000313" key="7">
    <source>
        <dbReference type="EMBL" id="CAJ0779286.1"/>
    </source>
</evidence>
<dbReference type="Pfam" id="PF00698">
    <property type="entry name" value="Acyl_transf_1"/>
    <property type="match status" value="1"/>
</dbReference>
<dbReference type="InterPro" id="IPR014043">
    <property type="entry name" value="Acyl_transferase_dom"/>
</dbReference>
<dbReference type="InterPro" id="IPR016036">
    <property type="entry name" value="Malonyl_transacylase_ACP-bd"/>
</dbReference>
<dbReference type="InterPro" id="IPR050858">
    <property type="entry name" value="Mal-CoA-ACP_Trans/PKS_FabD"/>
</dbReference>
<comment type="caution">
    <text evidence="7">The sequence shown here is derived from an EMBL/GenBank/DDBJ whole genome shotgun (WGS) entry which is preliminary data.</text>
</comment>
<dbReference type="Proteomes" id="UP001189756">
    <property type="component" value="Unassembled WGS sequence"/>
</dbReference>
<evidence type="ECO:0000313" key="8">
    <source>
        <dbReference type="Proteomes" id="UP001189756"/>
    </source>
</evidence>
<dbReference type="GO" id="GO:0006633">
    <property type="term" value="P:fatty acid biosynthetic process"/>
    <property type="evidence" value="ECO:0007669"/>
    <property type="project" value="TreeGrafter"/>
</dbReference>
<dbReference type="InterPro" id="IPR016035">
    <property type="entry name" value="Acyl_Trfase/lysoPLipase"/>
</dbReference>
<reference evidence="7 9" key="1">
    <citation type="submission" date="2023-07" db="EMBL/GenBank/DDBJ databases">
        <authorList>
            <person name="Peeters C."/>
        </authorList>
    </citation>
    <scope>NUCLEOTIDE SEQUENCE</scope>
    <source>
        <strain evidence="6 9">LMG 18095</strain>
        <strain evidence="7">R-77560</strain>
    </source>
</reference>
<feature type="domain" description="Malonyl-CoA:ACP transacylase (MAT)" evidence="5">
    <location>
        <begin position="6"/>
        <end position="303"/>
    </location>
</feature>
<dbReference type="EMBL" id="CATZAZ010000001">
    <property type="protein sequence ID" value="CAJ0779286.1"/>
    <property type="molecule type" value="Genomic_DNA"/>
</dbReference>
<comment type="catalytic activity">
    <reaction evidence="4">
        <text>holo-[ACP] + malonyl-CoA = malonyl-[ACP] + CoA</text>
        <dbReference type="Rhea" id="RHEA:41792"/>
        <dbReference type="Rhea" id="RHEA-COMP:9623"/>
        <dbReference type="Rhea" id="RHEA-COMP:9685"/>
        <dbReference type="ChEBI" id="CHEBI:57287"/>
        <dbReference type="ChEBI" id="CHEBI:57384"/>
        <dbReference type="ChEBI" id="CHEBI:64479"/>
        <dbReference type="ChEBI" id="CHEBI:78449"/>
        <dbReference type="EC" id="2.3.1.39"/>
    </reaction>
</comment>
<evidence type="ECO:0000313" key="9">
    <source>
        <dbReference type="Proteomes" id="UP001189773"/>
    </source>
</evidence>
<keyword evidence="3 7" id="KW-0012">Acyltransferase</keyword>
<dbReference type="Proteomes" id="UP001189773">
    <property type="component" value="Unassembled WGS sequence"/>
</dbReference>
<dbReference type="InterPro" id="IPR001227">
    <property type="entry name" value="Ac_transferase_dom_sf"/>
</dbReference>
<dbReference type="AlphaFoldDB" id="A0AAD2EZX0"/>
<evidence type="ECO:0000256" key="2">
    <source>
        <dbReference type="ARBA" id="ARBA00022679"/>
    </source>
</evidence>
<dbReference type="EC" id="2.3.1.39" evidence="1"/>
<evidence type="ECO:0000256" key="4">
    <source>
        <dbReference type="ARBA" id="ARBA00048462"/>
    </source>
</evidence>
<dbReference type="SUPFAM" id="SSF55048">
    <property type="entry name" value="Probable ACP-binding domain of malonyl-CoA ACP transacylase"/>
    <property type="match status" value="1"/>
</dbReference>
<dbReference type="PANTHER" id="PTHR42681">
    <property type="entry name" value="MALONYL-COA-ACYL CARRIER PROTEIN TRANSACYLASE, MITOCHONDRIAL"/>
    <property type="match status" value="1"/>
</dbReference>
<evidence type="ECO:0000313" key="6">
    <source>
        <dbReference type="EMBL" id="CAJ0778148.1"/>
    </source>
</evidence>
<dbReference type="PANTHER" id="PTHR42681:SF1">
    <property type="entry name" value="MALONYL-COA-ACYL CARRIER PROTEIN TRANSACYLASE, MITOCHONDRIAL"/>
    <property type="match status" value="1"/>
</dbReference>
<keyword evidence="9" id="KW-1185">Reference proteome</keyword>
<keyword evidence="2 7" id="KW-0808">Transferase</keyword>
<dbReference type="RefSeq" id="WP_028866928.1">
    <property type="nucleotide sequence ID" value="NZ_CATWDO010000001.1"/>
</dbReference>
<name>A0AAD2EZX0_9RALS</name>
<proteinExistence type="predicted"/>
<dbReference type="Gene3D" id="3.30.70.250">
    <property type="entry name" value="Malonyl-CoA ACP transacylase, ACP-binding"/>
    <property type="match status" value="1"/>
</dbReference>
<evidence type="ECO:0000256" key="3">
    <source>
        <dbReference type="ARBA" id="ARBA00023315"/>
    </source>
</evidence>
<dbReference type="SMART" id="SM00827">
    <property type="entry name" value="PKS_AT"/>
    <property type="match status" value="1"/>
</dbReference>
<dbReference type="Gene3D" id="3.40.366.10">
    <property type="entry name" value="Malonyl-Coenzyme A Acyl Carrier Protein, domain 2"/>
    <property type="match status" value="1"/>
</dbReference>
<dbReference type="InterPro" id="IPR017554">
    <property type="entry name" value="Malonate_deCOase_MdcHsu"/>
</dbReference>
<organism evidence="7 8">
    <name type="scientific">Ralstonia thomasii</name>
    <dbReference type="NCBI Taxonomy" id="3058596"/>
    <lineage>
        <taxon>Bacteria</taxon>
        <taxon>Pseudomonadati</taxon>
        <taxon>Pseudomonadota</taxon>
        <taxon>Betaproteobacteria</taxon>
        <taxon>Burkholderiales</taxon>
        <taxon>Burkholderiaceae</taxon>
        <taxon>Ralstonia</taxon>
    </lineage>
</organism>
<dbReference type="SUPFAM" id="SSF52151">
    <property type="entry name" value="FabD/lysophospholipase-like"/>
    <property type="match status" value="1"/>
</dbReference>
<dbReference type="EMBL" id="CATZAR010000001">
    <property type="protein sequence ID" value="CAJ0778148.1"/>
    <property type="molecule type" value="Genomic_DNA"/>
</dbReference>
<gene>
    <name evidence="7" type="primary">fabD_1</name>
    <name evidence="6" type="ORF">LMG18095_00389</name>
    <name evidence="7" type="ORF">R77560_00514</name>
</gene>
<dbReference type="GO" id="GO:0004314">
    <property type="term" value="F:[acyl-carrier-protein] S-malonyltransferase activity"/>
    <property type="evidence" value="ECO:0007669"/>
    <property type="project" value="UniProtKB-EC"/>
</dbReference>